<organism evidence="1 2">
    <name type="scientific">Amphritea atlantica</name>
    <dbReference type="NCBI Taxonomy" id="355243"/>
    <lineage>
        <taxon>Bacteria</taxon>
        <taxon>Pseudomonadati</taxon>
        <taxon>Pseudomonadota</taxon>
        <taxon>Gammaproteobacteria</taxon>
        <taxon>Oceanospirillales</taxon>
        <taxon>Oceanospirillaceae</taxon>
        <taxon>Amphritea</taxon>
    </lineage>
</organism>
<keyword evidence="2" id="KW-1185">Reference proteome</keyword>
<dbReference type="EMBL" id="FOGB01000004">
    <property type="protein sequence ID" value="SEQ47022.1"/>
    <property type="molecule type" value="Genomic_DNA"/>
</dbReference>
<sequence>MVSNVDTLQLEKLLGENGDIDFDALADWAYKTRLDGLGDFPRDILDDLEQLGACNMGPEFEWSRQDLRALLGKLRISSSS</sequence>
<dbReference type="Proteomes" id="UP000198749">
    <property type="component" value="Unassembled WGS sequence"/>
</dbReference>
<name>A0A1H9GA84_9GAMM</name>
<protein>
    <submittedName>
        <fullName evidence="1">Uncharacterized protein</fullName>
    </submittedName>
</protein>
<proteinExistence type="predicted"/>
<reference evidence="2" key="1">
    <citation type="submission" date="2016-10" db="EMBL/GenBank/DDBJ databases">
        <authorList>
            <person name="Varghese N."/>
            <person name="Submissions S."/>
        </authorList>
    </citation>
    <scope>NUCLEOTIDE SEQUENCE [LARGE SCALE GENOMIC DNA]</scope>
    <source>
        <strain evidence="2">DSM 18887</strain>
    </source>
</reference>
<evidence type="ECO:0000313" key="1">
    <source>
        <dbReference type="EMBL" id="SEQ47022.1"/>
    </source>
</evidence>
<accession>A0A1H9GA84</accession>
<gene>
    <name evidence="1" type="ORF">SAMN03080615_01569</name>
</gene>
<dbReference type="AlphaFoldDB" id="A0A1H9GA84"/>
<evidence type="ECO:0000313" key="2">
    <source>
        <dbReference type="Proteomes" id="UP000198749"/>
    </source>
</evidence>
<dbReference type="STRING" id="355243.SAMN03080615_01569"/>